<dbReference type="Proteomes" id="UP000050482">
    <property type="component" value="Unassembled WGS sequence"/>
</dbReference>
<accession>A0A0P9CAZ9</accession>
<evidence type="ECO:0000256" key="3">
    <source>
        <dbReference type="ARBA" id="ARBA00022475"/>
    </source>
</evidence>
<dbReference type="AlphaFoldDB" id="A0A0P9CAZ9"/>
<dbReference type="PANTHER" id="PTHR36835:SF1">
    <property type="entry name" value="CYTOCHROME BO(3) UBIQUINOL OXIDASE SUBUNIT 4"/>
    <property type="match status" value="1"/>
</dbReference>
<evidence type="ECO:0000313" key="8">
    <source>
        <dbReference type="EMBL" id="KPV42616.1"/>
    </source>
</evidence>
<dbReference type="PANTHER" id="PTHR36835">
    <property type="entry name" value="CYTOCHROME BO(3) UBIQUINOL OXIDASE SUBUNIT 4"/>
    <property type="match status" value="1"/>
</dbReference>
<dbReference type="GO" id="GO:0009486">
    <property type="term" value="F:cytochrome bo3 ubiquinol oxidase activity"/>
    <property type="evidence" value="ECO:0007669"/>
    <property type="project" value="TreeGrafter"/>
</dbReference>
<dbReference type="PATRIC" id="fig|471514.4.peg.1198"/>
<dbReference type="OrthoDB" id="2375888at2"/>
<comment type="caution">
    <text evidence="8">The sequence shown here is derived from an EMBL/GenBank/DDBJ whole genome shotgun (WGS) entry which is preliminary data.</text>
</comment>
<dbReference type="GO" id="GO:0019646">
    <property type="term" value="P:aerobic electron transport chain"/>
    <property type="evidence" value="ECO:0007669"/>
    <property type="project" value="TreeGrafter"/>
</dbReference>
<evidence type="ECO:0000256" key="7">
    <source>
        <dbReference type="SAM" id="Phobius"/>
    </source>
</evidence>
<dbReference type="GO" id="GO:0009319">
    <property type="term" value="C:cytochrome o ubiquinol oxidase complex"/>
    <property type="evidence" value="ECO:0007669"/>
    <property type="project" value="TreeGrafter"/>
</dbReference>
<proteinExistence type="inferred from homology"/>
<feature type="transmembrane region" description="Helical" evidence="7">
    <location>
        <begin position="25"/>
        <end position="43"/>
    </location>
</feature>
<dbReference type="RefSeq" id="WP_054970311.1">
    <property type="nucleotide sequence ID" value="NZ_LJCO01000072.1"/>
</dbReference>
<sequence>MSTSTDKLTQGNGPSHAKHRSGQYVLGYLLSLVLTAISFALALTHAMHVAPLMIVMTILAGFQIVVQLFFFMHVTEGDGPPYHSLALILGLIFTFAIALMSVWIMGFGSQVS</sequence>
<organism evidence="8 9">
    <name type="scientific">Alicyclobacillus ferrooxydans</name>
    <dbReference type="NCBI Taxonomy" id="471514"/>
    <lineage>
        <taxon>Bacteria</taxon>
        <taxon>Bacillati</taxon>
        <taxon>Bacillota</taxon>
        <taxon>Bacilli</taxon>
        <taxon>Bacillales</taxon>
        <taxon>Alicyclobacillaceae</taxon>
        <taxon>Alicyclobacillus</taxon>
    </lineage>
</organism>
<evidence type="ECO:0000256" key="4">
    <source>
        <dbReference type="ARBA" id="ARBA00022692"/>
    </source>
</evidence>
<comment type="similarity">
    <text evidence="2">Belongs to the cytochrome c oxidase bacterial subunit 4 family.</text>
</comment>
<comment type="subcellular location">
    <subcellularLocation>
        <location evidence="1">Cell membrane</location>
        <topology evidence="1">Multi-pass membrane protein</topology>
    </subcellularLocation>
</comment>
<keyword evidence="5 7" id="KW-1133">Transmembrane helix</keyword>
<dbReference type="EMBL" id="LJCO01000072">
    <property type="protein sequence ID" value="KPV42616.1"/>
    <property type="molecule type" value="Genomic_DNA"/>
</dbReference>
<keyword evidence="9" id="KW-1185">Reference proteome</keyword>
<evidence type="ECO:0000256" key="5">
    <source>
        <dbReference type="ARBA" id="ARBA00022989"/>
    </source>
</evidence>
<gene>
    <name evidence="8" type="ORF">AN477_16720</name>
</gene>
<dbReference type="Pfam" id="PF03626">
    <property type="entry name" value="COX4_pro"/>
    <property type="match status" value="1"/>
</dbReference>
<dbReference type="STRING" id="471514.AN477_16720"/>
<keyword evidence="6 7" id="KW-0472">Membrane</keyword>
<dbReference type="GO" id="GO:0015078">
    <property type="term" value="F:proton transmembrane transporter activity"/>
    <property type="evidence" value="ECO:0007669"/>
    <property type="project" value="TreeGrafter"/>
</dbReference>
<reference evidence="8 9" key="1">
    <citation type="submission" date="2015-09" db="EMBL/GenBank/DDBJ databases">
        <title>Draft genome sequence of Alicyclobacillus ferrooxydans DSM 22381.</title>
        <authorList>
            <person name="Hemp J."/>
        </authorList>
    </citation>
    <scope>NUCLEOTIDE SEQUENCE [LARGE SCALE GENOMIC DNA]</scope>
    <source>
        <strain evidence="8 9">TC-34</strain>
    </source>
</reference>
<feature type="transmembrane region" description="Helical" evidence="7">
    <location>
        <begin position="84"/>
        <end position="106"/>
    </location>
</feature>
<name>A0A0P9CAZ9_9BACL</name>
<evidence type="ECO:0000313" key="9">
    <source>
        <dbReference type="Proteomes" id="UP000050482"/>
    </source>
</evidence>
<keyword evidence="4 7" id="KW-0812">Transmembrane</keyword>
<keyword evidence="3" id="KW-1003">Cell membrane</keyword>
<dbReference type="InterPro" id="IPR050968">
    <property type="entry name" value="Cytochrome_c_oxidase_bac_sub4"/>
</dbReference>
<dbReference type="GO" id="GO:0015990">
    <property type="term" value="P:electron transport coupled proton transport"/>
    <property type="evidence" value="ECO:0007669"/>
    <property type="project" value="TreeGrafter"/>
</dbReference>
<evidence type="ECO:0000256" key="6">
    <source>
        <dbReference type="ARBA" id="ARBA00023136"/>
    </source>
</evidence>
<protein>
    <submittedName>
        <fullName evidence="8">Cytochrome C oxidase subunit IV</fullName>
    </submittedName>
</protein>
<evidence type="ECO:0000256" key="1">
    <source>
        <dbReference type="ARBA" id="ARBA00004651"/>
    </source>
</evidence>
<feature type="transmembrane region" description="Helical" evidence="7">
    <location>
        <begin position="49"/>
        <end position="72"/>
    </location>
</feature>
<dbReference type="GO" id="GO:0005886">
    <property type="term" value="C:plasma membrane"/>
    <property type="evidence" value="ECO:0007669"/>
    <property type="project" value="UniProtKB-SubCell"/>
</dbReference>
<dbReference type="InterPro" id="IPR005171">
    <property type="entry name" value="Cyt_c_oxidase_su4_prok"/>
</dbReference>
<evidence type="ECO:0000256" key="2">
    <source>
        <dbReference type="ARBA" id="ARBA00008079"/>
    </source>
</evidence>